<accession>A0ABV4TSP3</accession>
<evidence type="ECO:0000313" key="2">
    <source>
        <dbReference type="EMBL" id="MFA9459581.1"/>
    </source>
</evidence>
<dbReference type="EMBL" id="JBGUAW010000001">
    <property type="protein sequence ID" value="MFA9459581.1"/>
    <property type="molecule type" value="Genomic_DNA"/>
</dbReference>
<feature type="domain" description="CSD" evidence="1">
    <location>
        <begin position="123"/>
        <end position="181"/>
    </location>
</feature>
<evidence type="ECO:0000313" key="3">
    <source>
        <dbReference type="Proteomes" id="UP001575181"/>
    </source>
</evidence>
<dbReference type="CDD" id="cd00552">
    <property type="entry name" value="RaiA"/>
    <property type="match status" value="1"/>
</dbReference>
<dbReference type="RefSeq" id="WP_373654364.1">
    <property type="nucleotide sequence ID" value="NZ_JBGUAW010000001.1"/>
</dbReference>
<name>A0ABV4TSP3_9GAMM</name>
<evidence type="ECO:0000259" key="1">
    <source>
        <dbReference type="Pfam" id="PF00313"/>
    </source>
</evidence>
<sequence length="189" mass="21973">MQIPPEVTFRGMDHSDAMENKIRERAQKLERFYDRIMSCRVVVEAPHRNHYKGKIYHVSLDVTVPGSELVVNRDPGANHAHEDPYVAIRDAFEAMERKLEAHANKQRREVKNHQPEEGYARVTLIHPDQDFGMLESIDGRSIYFHRHAVKNQPLEEIRSGDEVRFLEEMGEEGPQAIMVRVIGEEHPEK</sequence>
<dbReference type="Gene3D" id="3.30.160.100">
    <property type="entry name" value="Ribosome hibernation promotion factor-like"/>
    <property type="match status" value="1"/>
</dbReference>
<reference evidence="2 3" key="1">
    <citation type="submission" date="2024-08" db="EMBL/GenBank/DDBJ databases">
        <title>Whole-genome sequencing of halo(alkali)philic microorganisms from hypersaline lakes.</title>
        <authorList>
            <person name="Sorokin D.Y."/>
            <person name="Merkel A.Y."/>
            <person name="Messina E."/>
            <person name="Yakimov M."/>
        </authorList>
    </citation>
    <scope>NUCLEOTIDE SEQUENCE [LARGE SCALE GENOMIC DNA]</scope>
    <source>
        <strain evidence="2 3">Cl-TMA</strain>
    </source>
</reference>
<dbReference type="InterPro" id="IPR002059">
    <property type="entry name" value="CSP_DNA-bd"/>
</dbReference>
<dbReference type="SUPFAM" id="SSF50249">
    <property type="entry name" value="Nucleic acid-binding proteins"/>
    <property type="match status" value="1"/>
</dbReference>
<keyword evidence="3" id="KW-1185">Reference proteome</keyword>
<protein>
    <submittedName>
        <fullName evidence="2">HPF/RaiA family ribosome-associated protein</fullName>
    </submittedName>
</protein>
<comment type="caution">
    <text evidence="2">The sequence shown here is derived from an EMBL/GenBank/DDBJ whole genome shotgun (WGS) entry which is preliminary data.</text>
</comment>
<dbReference type="Pfam" id="PF00313">
    <property type="entry name" value="CSD"/>
    <property type="match status" value="1"/>
</dbReference>
<dbReference type="InterPro" id="IPR003489">
    <property type="entry name" value="RHF/RaiA"/>
</dbReference>
<gene>
    <name evidence="2" type="ORF">ACERLL_01905</name>
</gene>
<dbReference type="InterPro" id="IPR036567">
    <property type="entry name" value="RHF-like"/>
</dbReference>
<dbReference type="InterPro" id="IPR012340">
    <property type="entry name" value="NA-bd_OB-fold"/>
</dbReference>
<dbReference type="Proteomes" id="UP001575181">
    <property type="component" value="Unassembled WGS sequence"/>
</dbReference>
<dbReference type="SUPFAM" id="SSF69754">
    <property type="entry name" value="Ribosome binding protein Y (YfiA homologue)"/>
    <property type="match status" value="1"/>
</dbReference>
<dbReference type="Pfam" id="PF02482">
    <property type="entry name" value="Ribosomal_S30AE"/>
    <property type="match status" value="1"/>
</dbReference>
<dbReference type="Gene3D" id="2.40.50.140">
    <property type="entry name" value="Nucleic acid-binding proteins"/>
    <property type="match status" value="1"/>
</dbReference>
<organism evidence="2 3">
    <name type="scientific">Thiohalorhabdus methylotrophus</name>
    <dbReference type="NCBI Taxonomy" id="3242694"/>
    <lineage>
        <taxon>Bacteria</taxon>
        <taxon>Pseudomonadati</taxon>
        <taxon>Pseudomonadota</taxon>
        <taxon>Gammaproteobacteria</taxon>
        <taxon>Thiohalorhabdales</taxon>
        <taxon>Thiohalorhabdaceae</taxon>
        <taxon>Thiohalorhabdus</taxon>
    </lineage>
</organism>
<proteinExistence type="predicted"/>